<evidence type="ECO:0000256" key="4">
    <source>
        <dbReference type="SAM" id="MobiDB-lite"/>
    </source>
</evidence>
<dbReference type="GO" id="GO:0005739">
    <property type="term" value="C:mitochondrion"/>
    <property type="evidence" value="ECO:0007669"/>
    <property type="project" value="TreeGrafter"/>
</dbReference>
<protein>
    <recommendedName>
        <fullName evidence="5">Ribosome recycling factor domain-containing protein</fullName>
    </recommendedName>
</protein>
<proteinExistence type="inferred from homology"/>
<dbReference type="Proteomes" id="UP001143981">
    <property type="component" value="Unassembled WGS sequence"/>
</dbReference>
<dbReference type="Gene3D" id="1.10.132.20">
    <property type="entry name" value="Ribosome-recycling factor"/>
    <property type="match status" value="1"/>
</dbReference>
<keyword evidence="2" id="KW-0648">Protein biosynthesis</keyword>
<dbReference type="SUPFAM" id="SSF55194">
    <property type="entry name" value="Ribosome recycling factor, RRF"/>
    <property type="match status" value="1"/>
</dbReference>
<comment type="similarity">
    <text evidence="1">Belongs to the RRF family.</text>
</comment>
<dbReference type="PANTHER" id="PTHR20982:SF3">
    <property type="entry name" value="MITOCHONDRIAL RIBOSOME RECYCLING FACTOR PSEUDO 1"/>
    <property type="match status" value="1"/>
</dbReference>
<comment type="caution">
    <text evidence="6">The sequence shown here is derived from an EMBL/GenBank/DDBJ whole genome shotgun (WGS) entry which is preliminary data.</text>
</comment>
<feature type="region of interest" description="Disordered" evidence="4">
    <location>
        <begin position="58"/>
        <end position="90"/>
    </location>
</feature>
<dbReference type="GO" id="GO:0006412">
    <property type="term" value="P:translation"/>
    <property type="evidence" value="ECO:0007669"/>
    <property type="project" value="UniProtKB-KW"/>
</dbReference>
<evidence type="ECO:0000256" key="2">
    <source>
        <dbReference type="ARBA" id="ARBA00022917"/>
    </source>
</evidence>
<comment type="function">
    <text evidence="3">Necessary for protein synthesis in mitochondria. Functions as a ribosome recycling factor in mitochondria.</text>
</comment>
<dbReference type="Pfam" id="PF01765">
    <property type="entry name" value="RRF"/>
    <property type="match status" value="1"/>
</dbReference>
<gene>
    <name evidence="6" type="ORF">LPJ61_001314</name>
</gene>
<dbReference type="OrthoDB" id="407355at2759"/>
<evidence type="ECO:0000259" key="5">
    <source>
        <dbReference type="Pfam" id="PF01765"/>
    </source>
</evidence>
<evidence type="ECO:0000313" key="7">
    <source>
        <dbReference type="Proteomes" id="UP001143981"/>
    </source>
</evidence>
<dbReference type="PANTHER" id="PTHR20982">
    <property type="entry name" value="RIBOSOME RECYCLING FACTOR"/>
    <property type="match status" value="1"/>
</dbReference>
<dbReference type="InterPro" id="IPR002661">
    <property type="entry name" value="Ribosome_recyc_fac"/>
</dbReference>
<sequence>MALRNLSAARLGRLCRPARMATFAAWQPAPAAPPPAQLRPHPAMLRLALAGRQQLCAYGSKRKGGKKGGSQRSDEQEDAGGSAGADPVDMERMEKRMAGRVERLASELQAMRAGRASPGMLDHVRVQLKGGSALLPELALVAVKDAQHLLVVPNNPEEQSAIETSIRNAELGLNPRADKGAVVVPVPKTTKESRDRLVKSLGALAEQTRVHVRKDRQDAMKQLKAADKAGGMATDAVRAWERDIQAATDRHAARIEELVKAKTREIERA</sequence>
<evidence type="ECO:0000256" key="3">
    <source>
        <dbReference type="ARBA" id="ARBA00024909"/>
    </source>
</evidence>
<evidence type="ECO:0000256" key="1">
    <source>
        <dbReference type="ARBA" id="ARBA00005912"/>
    </source>
</evidence>
<dbReference type="AlphaFoldDB" id="A0A9W7YFF0"/>
<accession>A0A9W7YFF0</accession>
<dbReference type="InterPro" id="IPR023584">
    <property type="entry name" value="Ribosome_recyc_fac_dom"/>
</dbReference>
<organism evidence="6 7">
    <name type="scientific">Coemansia biformis</name>
    <dbReference type="NCBI Taxonomy" id="1286918"/>
    <lineage>
        <taxon>Eukaryota</taxon>
        <taxon>Fungi</taxon>
        <taxon>Fungi incertae sedis</taxon>
        <taxon>Zoopagomycota</taxon>
        <taxon>Kickxellomycotina</taxon>
        <taxon>Kickxellomycetes</taxon>
        <taxon>Kickxellales</taxon>
        <taxon>Kickxellaceae</taxon>
        <taxon>Coemansia</taxon>
    </lineage>
</organism>
<dbReference type="Gene3D" id="3.30.1360.40">
    <property type="match status" value="1"/>
</dbReference>
<evidence type="ECO:0000313" key="6">
    <source>
        <dbReference type="EMBL" id="KAJ1733959.1"/>
    </source>
</evidence>
<reference evidence="6" key="1">
    <citation type="submission" date="2022-07" db="EMBL/GenBank/DDBJ databases">
        <title>Phylogenomic reconstructions and comparative analyses of Kickxellomycotina fungi.</title>
        <authorList>
            <person name="Reynolds N.K."/>
            <person name="Stajich J.E."/>
            <person name="Barry K."/>
            <person name="Grigoriev I.V."/>
            <person name="Crous P."/>
            <person name="Smith M.E."/>
        </authorList>
    </citation>
    <scope>NUCLEOTIDE SEQUENCE</scope>
    <source>
        <strain evidence="6">BCRC 34381</strain>
    </source>
</reference>
<dbReference type="GO" id="GO:0043023">
    <property type="term" value="F:ribosomal large subunit binding"/>
    <property type="evidence" value="ECO:0007669"/>
    <property type="project" value="TreeGrafter"/>
</dbReference>
<dbReference type="EMBL" id="JANBOI010000105">
    <property type="protein sequence ID" value="KAJ1733959.1"/>
    <property type="molecule type" value="Genomic_DNA"/>
</dbReference>
<dbReference type="InterPro" id="IPR036191">
    <property type="entry name" value="RRF_sf"/>
</dbReference>
<keyword evidence="7" id="KW-1185">Reference proteome</keyword>
<feature type="domain" description="Ribosome recycling factor" evidence="5">
    <location>
        <begin position="105"/>
        <end position="266"/>
    </location>
</feature>
<name>A0A9W7YFF0_9FUNG</name>